<evidence type="ECO:0000313" key="1">
    <source>
        <dbReference type="EMBL" id="VVC32739.1"/>
    </source>
</evidence>
<proteinExistence type="predicted"/>
<dbReference type="InterPro" id="IPR033375">
    <property type="entry name" value="Cggbp1"/>
</dbReference>
<protein>
    <submittedName>
        <fullName evidence="1">Uncharacterized protein</fullName>
    </submittedName>
</protein>
<dbReference type="EMBL" id="CABPRJ010000959">
    <property type="protein sequence ID" value="VVC32739.1"/>
    <property type="molecule type" value="Genomic_DNA"/>
</dbReference>
<sequence>MPKIKSTLKTKMSNWIWIAPYNENKEVFPSDGKVICCLACKKSVSAEKKYLLNDHRSKTIQHINALQRNKEKKQLLITSQNSSSINVIFEYLRNAFVTVNTPLHKLDNHVLKSFLDKHTGKLIPDESTLRKNYILNIYKSVMDQIISDNGNN</sequence>
<dbReference type="GO" id="GO:0006357">
    <property type="term" value="P:regulation of transcription by RNA polymerase II"/>
    <property type="evidence" value="ECO:0007669"/>
    <property type="project" value="InterPro"/>
</dbReference>
<keyword evidence="2" id="KW-1185">Reference proteome</keyword>
<dbReference type="Proteomes" id="UP000325440">
    <property type="component" value="Unassembled WGS sequence"/>
</dbReference>
<evidence type="ECO:0000313" key="2">
    <source>
        <dbReference type="Proteomes" id="UP000325440"/>
    </source>
</evidence>
<accession>A0A5E4MKH8</accession>
<name>A0A5E4MKH8_9HEMI</name>
<dbReference type="PANTHER" id="PTHR32344">
    <property type="entry name" value="U1-TYPE DOMAIN-CONTAINING PROTEIN"/>
    <property type="match status" value="1"/>
</dbReference>
<dbReference type="PANTHER" id="PTHR32344:SF1">
    <property type="entry name" value="U1-TYPE DOMAIN-CONTAINING PROTEIN"/>
    <property type="match status" value="1"/>
</dbReference>
<reference evidence="1 2" key="1">
    <citation type="submission" date="2019-08" db="EMBL/GenBank/DDBJ databases">
        <authorList>
            <person name="Alioto T."/>
            <person name="Alioto T."/>
            <person name="Gomez Garrido J."/>
        </authorList>
    </citation>
    <scope>NUCLEOTIDE SEQUENCE [LARGE SCALE GENOMIC DNA]</scope>
</reference>
<gene>
    <name evidence="1" type="ORF">CINCED_3A006098</name>
</gene>
<organism evidence="1 2">
    <name type="scientific">Cinara cedri</name>
    <dbReference type="NCBI Taxonomy" id="506608"/>
    <lineage>
        <taxon>Eukaryota</taxon>
        <taxon>Metazoa</taxon>
        <taxon>Ecdysozoa</taxon>
        <taxon>Arthropoda</taxon>
        <taxon>Hexapoda</taxon>
        <taxon>Insecta</taxon>
        <taxon>Pterygota</taxon>
        <taxon>Neoptera</taxon>
        <taxon>Paraneoptera</taxon>
        <taxon>Hemiptera</taxon>
        <taxon>Sternorrhyncha</taxon>
        <taxon>Aphidomorpha</taxon>
        <taxon>Aphidoidea</taxon>
        <taxon>Aphididae</taxon>
        <taxon>Lachninae</taxon>
        <taxon>Cinara</taxon>
    </lineage>
</organism>
<dbReference type="AlphaFoldDB" id="A0A5E4MKH8"/>
<dbReference type="GO" id="GO:0005634">
    <property type="term" value="C:nucleus"/>
    <property type="evidence" value="ECO:0007669"/>
    <property type="project" value="InterPro"/>
</dbReference>
<dbReference type="OrthoDB" id="6628405at2759"/>
<dbReference type="GO" id="GO:0003690">
    <property type="term" value="F:double-stranded DNA binding"/>
    <property type="evidence" value="ECO:0007669"/>
    <property type="project" value="InterPro"/>
</dbReference>